<dbReference type="CDD" id="cd07729">
    <property type="entry name" value="AHL_lactonase_MBL-fold"/>
    <property type="match status" value="1"/>
</dbReference>
<evidence type="ECO:0000256" key="1">
    <source>
        <dbReference type="ARBA" id="ARBA00001947"/>
    </source>
</evidence>
<evidence type="ECO:0000256" key="3">
    <source>
        <dbReference type="ARBA" id="ARBA00022723"/>
    </source>
</evidence>
<proteinExistence type="inferred from homology"/>
<protein>
    <submittedName>
        <fullName evidence="7">Glyoxylase-like metal-dependent hydrolase (Beta-lactamase superfamily II)</fullName>
    </submittedName>
</protein>
<dbReference type="RefSeq" id="WP_114470074.1">
    <property type="nucleotide sequence ID" value="NZ_QPJK01000007.1"/>
</dbReference>
<dbReference type="Pfam" id="PF00753">
    <property type="entry name" value="Lactamase_B"/>
    <property type="match status" value="1"/>
</dbReference>
<dbReference type="SUPFAM" id="SSF56281">
    <property type="entry name" value="Metallo-hydrolase/oxidoreductase"/>
    <property type="match status" value="1"/>
</dbReference>
<sequence>MKMHLLCGGRLRMRKSVYLPDAERTETIELPVSSVLLRHAQGNVLFDTGCHPSTVTDAESRWGPMAKAMVPIGGPNDNVLSELAALGMQAQDIDVVVASHFHSDHCGCNEFFKRATLVCHQKELEAAQGPDAVQKGYIPADWQHPMPTRLIEAQHDLFGDGRIVLVPLPGHTAGAIGALVSLDRDGQFLLASDAVALRANLEREIIPRNTWDANQASASLQEIQRIERSGATVVFGHDDQQWSEMRKGADAYA</sequence>
<evidence type="ECO:0000259" key="6">
    <source>
        <dbReference type="SMART" id="SM00849"/>
    </source>
</evidence>
<evidence type="ECO:0000313" key="7">
    <source>
        <dbReference type="EMBL" id="RCW68526.1"/>
    </source>
</evidence>
<organism evidence="7 8">
    <name type="scientific">Pseudorhodoferax soli</name>
    <dbReference type="NCBI Taxonomy" id="545864"/>
    <lineage>
        <taxon>Bacteria</taxon>
        <taxon>Pseudomonadati</taxon>
        <taxon>Pseudomonadota</taxon>
        <taxon>Betaproteobacteria</taxon>
        <taxon>Burkholderiales</taxon>
        <taxon>Comamonadaceae</taxon>
    </lineage>
</organism>
<dbReference type="InterPro" id="IPR001279">
    <property type="entry name" value="Metallo-B-lactamas"/>
</dbReference>
<dbReference type="InterPro" id="IPR036866">
    <property type="entry name" value="RibonucZ/Hydroxyglut_hydro"/>
</dbReference>
<evidence type="ECO:0000313" key="8">
    <source>
        <dbReference type="Proteomes" id="UP000252884"/>
    </source>
</evidence>
<dbReference type="PANTHER" id="PTHR42978">
    <property type="entry name" value="QUORUM-QUENCHING LACTONASE YTNP-RELATED-RELATED"/>
    <property type="match status" value="1"/>
</dbReference>
<dbReference type="Gene3D" id="3.60.15.10">
    <property type="entry name" value="Ribonuclease Z/Hydroxyacylglutathione hydrolase-like"/>
    <property type="match status" value="1"/>
</dbReference>
<keyword evidence="8" id="KW-1185">Reference proteome</keyword>
<dbReference type="GO" id="GO:0016787">
    <property type="term" value="F:hydrolase activity"/>
    <property type="evidence" value="ECO:0007669"/>
    <property type="project" value="UniProtKB-KW"/>
</dbReference>
<accession>A0A368XMX3</accession>
<evidence type="ECO:0000256" key="2">
    <source>
        <dbReference type="ARBA" id="ARBA00007749"/>
    </source>
</evidence>
<dbReference type="AlphaFoldDB" id="A0A368XMX3"/>
<comment type="similarity">
    <text evidence="2">Belongs to the metallo-beta-lactamase superfamily.</text>
</comment>
<evidence type="ECO:0000256" key="4">
    <source>
        <dbReference type="ARBA" id="ARBA00022801"/>
    </source>
</evidence>
<dbReference type="EMBL" id="QPJK01000007">
    <property type="protein sequence ID" value="RCW68526.1"/>
    <property type="molecule type" value="Genomic_DNA"/>
</dbReference>
<comment type="caution">
    <text evidence="7">The sequence shown here is derived from an EMBL/GenBank/DDBJ whole genome shotgun (WGS) entry which is preliminary data.</text>
</comment>
<dbReference type="PANTHER" id="PTHR42978:SF2">
    <property type="entry name" value="102 KBASES UNSTABLE REGION: FROM 1 TO 119443"/>
    <property type="match status" value="1"/>
</dbReference>
<evidence type="ECO:0000256" key="5">
    <source>
        <dbReference type="ARBA" id="ARBA00022833"/>
    </source>
</evidence>
<name>A0A368XMX3_9BURK</name>
<dbReference type="InterPro" id="IPR051013">
    <property type="entry name" value="MBL_superfamily_lactonases"/>
</dbReference>
<gene>
    <name evidence="7" type="ORF">DES41_10747</name>
</gene>
<dbReference type="OrthoDB" id="5443440at2"/>
<keyword evidence="3" id="KW-0479">Metal-binding</keyword>
<comment type="cofactor">
    <cofactor evidence="1">
        <name>Zn(2+)</name>
        <dbReference type="ChEBI" id="CHEBI:29105"/>
    </cofactor>
</comment>
<keyword evidence="4 7" id="KW-0378">Hydrolase</keyword>
<dbReference type="SMART" id="SM00849">
    <property type="entry name" value="Lactamase_B"/>
    <property type="match status" value="1"/>
</dbReference>
<feature type="domain" description="Metallo-beta-lactamase" evidence="6">
    <location>
        <begin position="31"/>
        <end position="237"/>
    </location>
</feature>
<dbReference type="Proteomes" id="UP000252884">
    <property type="component" value="Unassembled WGS sequence"/>
</dbReference>
<keyword evidence="5" id="KW-0862">Zinc</keyword>
<reference evidence="7 8" key="1">
    <citation type="submission" date="2018-07" db="EMBL/GenBank/DDBJ databases">
        <title>Genomic Encyclopedia of Type Strains, Phase IV (KMG-IV): sequencing the most valuable type-strain genomes for metagenomic binning, comparative biology and taxonomic classification.</title>
        <authorList>
            <person name="Goeker M."/>
        </authorList>
    </citation>
    <scope>NUCLEOTIDE SEQUENCE [LARGE SCALE GENOMIC DNA]</scope>
    <source>
        <strain evidence="7 8">DSM 21634</strain>
    </source>
</reference>
<dbReference type="GO" id="GO:0046872">
    <property type="term" value="F:metal ion binding"/>
    <property type="evidence" value="ECO:0007669"/>
    <property type="project" value="UniProtKB-KW"/>
</dbReference>